<dbReference type="NCBIfam" id="TIGR03891">
    <property type="entry name" value="thiopep_ocin"/>
    <property type="match status" value="1"/>
</dbReference>
<organism evidence="2 3">
    <name type="scientific">Streptomyces huasconensis</name>
    <dbReference type="NCBI Taxonomy" id="1854574"/>
    <lineage>
        <taxon>Bacteria</taxon>
        <taxon>Bacillati</taxon>
        <taxon>Actinomycetota</taxon>
        <taxon>Actinomycetes</taxon>
        <taxon>Kitasatosporales</taxon>
        <taxon>Streptomycetaceae</taxon>
        <taxon>Streptomyces</taxon>
    </lineage>
</organism>
<keyword evidence="3" id="KW-1185">Reference proteome</keyword>
<gene>
    <name evidence="2" type="ORF">AB0887_29110</name>
</gene>
<accession>A0ABV3M2R4</accession>
<dbReference type="RefSeq" id="WP_359782792.1">
    <property type="nucleotide sequence ID" value="NZ_JBEYRR010000012.1"/>
</dbReference>
<dbReference type="EMBL" id="JBEYRS010000014">
    <property type="protein sequence ID" value="MEW2365992.1"/>
    <property type="molecule type" value="Genomic_DNA"/>
</dbReference>
<reference evidence="2 3" key="1">
    <citation type="submission" date="2024-06" db="EMBL/GenBank/DDBJ databases">
        <title>The Natural Products Discovery Center: Release of the First 8490 Sequenced Strains for Exploring Actinobacteria Biosynthetic Diversity.</title>
        <authorList>
            <person name="Kalkreuter E."/>
            <person name="Kautsar S.A."/>
            <person name="Yang D."/>
            <person name="Bader C.D."/>
            <person name="Teijaro C.N."/>
            <person name="Fluegel L."/>
            <person name="Davis C.M."/>
            <person name="Simpson J.R."/>
            <person name="Lauterbach L."/>
            <person name="Steele A.D."/>
            <person name="Gui C."/>
            <person name="Meng S."/>
            <person name="Li G."/>
            <person name="Viehrig K."/>
            <person name="Ye F."/>
            <person name="Su P."/>
            <person name="Kiefer A.F."/>
            <person name="Nichols A."/>
            <person name="Cepeda A.J."/>
            <person name="Yan W."/>
            <person name="Fan B."/>
            <person name="Jiang Y."/>
            <person name="Adhikari A."/>
            <person name="Zheng C.-J."/>
            <person name="Schuster L."/>
            <person name="Cowan T.M."/>
            <person name="Smanski M.J."/>
            <person name="Chevrette M.G."/>
            <person name="De Carvalho L.P.S."/>
            <person name="Shen B."/>
        </authorList>
    </citation>
    <scope>NUCLEOTIDE SEQUENCE [LARGE SCALE GENOMIC DNA]</scope>
    <source>
        <strain evidence="2 3">NPDC047833</strain>
    </source>
</reference>
<feature type="domain" description="Thiopeptide-type bacteriocin biosynthesis" evidence="1">
    <location>
        <begin position="20"/>
        <end position="310"/>
    </location>
</feature>
<name>A0ABV3M2R4_9ACTN</name>
<dbReference type="Proteomes" id="UP001553843">
    <property type="component" value="Unassembled WGS sequence"/>
</dbReference>
<evidence type="ECO:0000259" key="1">
    <source>
        <dbReference type="Pfam" id="PF14028"/>
    </source>
</evidence>
<proteinExistence type="predicted"/>
<comment type="caution">
    <text evidence="2">The sequence shown here is derived from an EMBL/GenBank/DDBJ whole genome shotgun (WGS) entry which is preliminary data.</text>
</comment>
<evidence type="ECO:0000313" key="2">
    <source>
        <dbReference type="EMBL" id="MEW2365992.1"/>
    </source>
</evidence>
<dbReference type="Pfam" id="PF14028">
    <property type="entry name" value="Lant_dehydr_C"/>
    <property type="match status" value="1"/>
</dbReference>
<evidence type="ECO:0000313" key="3">
    <source>
        <dbReference type="Proteomes" id="UP001553843"/>
    </source>
</evidence>
<protein>
    <submittedName>
        <fullName evidence="2">Thiopeptide-type bacteriocin biosynthesis protein</fullName>
    </submittedName>
</protein>
<sequence>MSEASRSAAHSTRTAERPAWTAWHLHLPSTAQSVHDRVLSQAIAPAIRQLPDLPWFFVRYWQAGPHLRLRIAGLEPERARATERRLREALTDATILRDGEEPLTDTAFGREAQRLASAGEAGSALPPGAPPLPAGVYEAVYEPEYERYGGEALMPLSESLFTLSSTLVLAFLSRPRGRRARALFALTAAAGAAAALGGSPEADAFCAHGLASWRRWLLGYGYPADEVDRWTAAAGTGPGEAEQTRAVLASAEAGTGPLALWQRELTASLGIWRQSPDVQPGRILFSHLHMLHNRLGLGIADELLTYARLAPHHTTDPDRSIR</sequence>
<dbReference type="InterPro" id="IPR023809">
    <property type="entry name" value="Thiopep_bacteriocin_synth_dom"/>
</dbReference>